<keyword evidence="2" id="KW-1185">Reference proteome</keyword>
<sequence length="94" mass="11224">MKMQIFPVTNCQRLTEMGDEQKLPTFVRKLMATEVAADALSEGWKVRKIRKKLQNMLNFWPREWETKEKCQEHFQETDAVLSESCFLWSEPSRK</sequence>
<reference evidence="1" key="2">
    <citation type="submission" date="2025-08" db="UniProtKB">
        <authorList>
            <consortium name="Ensembl"/>
        </authorList>
    </citation>
    <scope>IDENTIFICATION</scope>
</reference>
<reference evidence="1 2" key="1">
    <citation type="journal article" date="2020" name="Nat. Commun.">
        <title>Donkey genomes provide new insights into domestication and selection for coat color.</title>
        <authorList>
            <person name="Wang"/>
            <person name="C."/>
            <person name="Li"/>
            <person name="H."/>
            <person name="Guo"/>
            <person name="Y."/>
            <person name="Huang"/>
            <person name="J."/>
            <person name="Sun"/>
            <person name="Y."/>
            <person name="Min"/>
            <person name="J."/>
            <person name="Wang"/>
            <person name="J."/>
            <person name="Fang"/>
            <person name="X."/>
            <person name="Zhao"/>
            <person name="Z."/>
            <person name="Wang"/>
            <person name="S."/>
            <person name="Zhang"/>
            <person name="Y."/>
            <person name="Liu"/>
            <person name="Q."/>
            <person name="Jiang"/>
            <person name="Q."/>
            <person name="Wang"/>
            <person name="X."/>
            <person name="Guo"/>
            <person name="Y."/>
            <person name="Yang"/>
            <person name="C."/>
            <person name="Wang"/>
            <person name="Y."/>
            <person name="Tian"/>
            <person name="F."/>
            <person name="Zhuang"/>
            <person name="G."/>
            <person name="Fan"/>
            <person name="Y."/>
            <person name="Gao"/>
            <person name="Q."/>
            <person name="Li"/>
            <person name="Y."/>
            <person name="Ju"/>
            <person name="Z."/>
            <person name="Li"/>
            <person name="J."/>
            <person name="Li"/>
            <person name="R."/>
            <person name="Hou"/>
            <person name="M."/>
            <person name="Yang"/>
            <person name="G."/>
            <person name="Liu"/>
            <person name="G."/>
            <person name="Liu"/>
            <person name="W."/>
            <person name="Guo"/>
            <person name="J."/>
            <person name="Pan"/>
            <person name="S."/>
            <person name="Fan"/>
            <person name="G."/>
            <person name="Zhang"/>
            <person name="W."/>
            <person name="Zhang"/>
            <person name="R."/>
            <person name="Yu"/>
            <person name="J."/>
            <person name="Zhang"/>
            <person name="X."/>
            <person name="Yin"/>
            <person name="Q."/>
            <person name="Ji"/>
            <person name="C."/>
            <person name="Jin"/>
            <person name="Y."/>
            <person name="Yue"/>
            <person name="G."/>
            <person name="Liu"/>
            <person name="M."/>
            <person name="Xu"/>
            <person name="J."/>
            <person name="Liu"/>
            <person name="S."/>
            <person name="Jordana"/>
            <person name="J."/>
            <person name="Noce"/>
            <person name="A."/>
            <person name="Amills"/>
            <person name="M."/>
            <person name="Wu"/>
            <person name="D.D."/>
            <person name="Li"/>
            <person name="S."/>
            <person name="Zhou"/>
            <person name="X. and Zhong"/>
            <person name="J."/>
        </authorList>
    </citation>
    <scope>NUCLEOTIDE SEQUENCE [LARGE SCALE GENOMIC DNA]</scope>
</reference>
<dbReference type="AlphaFoldDB" id="A0A8C4KP10"/>
<evidence type="ECO:0008006" key="3">
    <source>
        <dbReference type="Google" id="ProtNLM"/>
    </source>
</evidence>
<organism evidence="1 2">
    <name type="scientific">Equus asinus</name>
    <name type="common">Donkey</name>
    <name type="synonym">Equus africanus asinus</name>
    <dbReference type="NCBI Taxonomy" id="9793"/>
    <lineage>
        <taxon>Eukaryota</taxon>
        <taxon>Metazoa</taxon>
        <taxon>Chordata</taxon>
        <taxon>Craniata</taxon>
        <taxon>Vertebrata</taxon>
        <taxon>Euteleostomi</taxon>
        <taxon>Mammalia</taxon>
        <taxon>Eutheria</taxon>
        <taxon>Laurasiatheria</taxon>
        <taxon>Perissodactyla</taxon>
        <taxon>Equidae</taxon>
        <taxon>Equus</taxon>
    </lineage>
</organism>
<proteinExistence type="predicted"/>
<evidence type="ECO:0000313" key="2">
    <source>
        <dbReference type="Proteomes" id="UP000694387"/>
    </source>
</evidence>
<protein>
    <recommendedName>
        <fullName evidence="3">40S ribosomal protein S6</fullName>
    </recommendedName>
</protein>
<evidence type="ECO:0000313" key="1">
    <source>
        <dbReference type="Ensembl" id="ENSEASP00005000045.1"/>
    </source>
</evidence>
<dbReference type="Ensembl" id="ENSEAST00005000088.2">
    <property type="protein sequence ID" value="ENSEASP00005000045.1"/>
    <property type="gene ID" value="ENSEASG00005000061.2"/>
</dbReference>
<name>A0A8C4KP10_EQUAS</name>
<accession>A0A8C4KP10</accession>
<reference evidence="1" key="3">
    <citation type="submission" date="2025-09" db="UniProtKB">
        <authorList>
            <consortium name="Ensembl"/>
        </authorList>
    </citation>
    <scope>IDENTIFICATION</scope>
</reference>
<dbReference type="Proteomes" id="UP000694387">
    <property type="component" value="Chromosome 2"/>
</dbReference>